<dbReference type="GO" id="GO:0003676">
    <property type="term" value="F:nucleic acid binding"/>
    <property type="evidence" value="ECO:0007669"/>
    <property type="project" value="InterPro"/>
</dbReference>
<dbReference type="AlphaFoldDB" id="A0AAD4FBI0"/>
<dbReference type="SUPFAM" id="SSF53335">
    <property type="entry name" value="S-adenosyl-L-methionine-dependent methyltransferases"/>
    <property type="match status" value="1"/>
</dbReference>
<evidence type="ECO:0000313" key="3">
    <source>
        <dbReference type="Proteomes" id="UP001199106"/>
    </source>
</evidence>
<reference evidence="2" key="1">
    <citation type="submission" date="2021-07" db="EMBL/GenBank/DDBJ databases">
        <title>Genome Resource of American Ginseng Black Spot Pathogen Alternaria panax.</title>
        <authorList>
            <person name="Qiu C."/>
            <person name="Wang W."/>
            <person name="Liu Z."/>
        </authorList>
    </citation>
    <scope>NUCLEOTIDE SEQUENCE</scope>
    <source>
        <strain evidence="2">BNCC115425</strain>
    </source>
</reference>
<dbReference type="Proteomes" id="UP001199106">
    <property type="component" value="Unassembled WGS sequence"/>
</dbReference>
<gene>
    <name evidence="2" type="ORF">G6011_10075</name>
</gene>
<dbReference type="PANTHER" id="PTHR18895">
    <property type="entry name" value="HEMK METHYLTRANSFERASE"/>
    <property type="match status" value="1"/>
</dbReference>
<accession>A0AAD4FBI0</accession>
<evidence type="ECO:0000313" key="2">
    <source>
        <dbReference type="EMBL" id="KAG9186967.1"/>
    </source>
</evidence>
<dbReference type="InterPro" id="IPR029063">
    <property type="entry name" value="SAM-dependent_MTases_sf"/>
</dbReference>
<sequence>MTETTNAYEALTKHLAKEKYVFVCPSPETQGRVVSKRRTHVSAEDAQNGYDFFGWNLPCTREALRSIIPDDVFECLHNASVITQGDDKCYRSSIRVSNFYLPSLPTRDIDAASLYYIHSSFPASSDSVFFGPDTYLFVSFLQNITRHLSQAPTSIVDVCCGSGAGAIHMARTYPQAKTLGLDLNPHALSLGDINAQLAGVKIGFSESNLYATVPEEMKHHGVDLIVSNPPYIASSIDGEDLPIYADGGARFGLDISLRIVEEGMKLLSLAGIIVVYTGVAIPTADPGHDAFLKKLQRLEGAELAEYTILDPDMWPEEIEKAAYADVCRI</sequence>
<dbReference type="Pfam" id="PF05175">
    <property type="entry name" value="MTS"/>
    <property type="match status" value="1"/>
</dbReference>
<dbReference type="InterPro" id="IPR050320">
    <property type="entry name" value="N5-glutamine_MTase"/>
</dbReference>
<name>A0AAD4FBI0_9PLEO</name>
<evidence type="ECO:0000259" key="1">
    <source>
        <dbReference type="Pfam" id="PF05175"/>
    </source>
</evidence>
<dbReference type="EMBL" id="JAANER010000008">
    <property type="protein sequence ID" value="KAG9186967.1"/>
    <property type="molecule type" value="Genomic_DNA"/>
</dbReference>
<dbReference type="GO" id="GO:0032259">
    <property type="term" value="P:methylation"/>
    <property type="evidence" value="ECO:0007669"/>
    <property type="project" value="InterPro"/>
</dbReference>
<keyword evidence="3" id="KW-1185">Reference proteome</keyword>
<organism evidence="2 3">
    <name type="scientific">Alternaria panax</name>
    <dbReference type="NCBI Taxonomy" id="48097"/>
    <lineage>
        <taxon>Eukaryota</taxon>
        <taxon>Fungi</taxon>
        <taxon>Dikarya</taxon>
        <taxon>Ascomycota</taxon>
        <taxon>Pezizomycotina</taxon>
        <taxon>Dothideomycetes</taxon>
        <taxon>Pleosporomycetidae</taxon>
        <taxon>Pleosporales</taxon>
        <taxon>Pleosporineae</taxon>
        <taxon>Pleosporaceae</taxon>
        <taxon>Alternaria</taxon>
        <taxon>Alternaria sect. Panax</taxon>
    </lineage>
</organism>
<dbReference type="CDD" id="cd02440">
    <property type="entry name" value="AdoMet_MTases"/>
    <property type="match status" value="1"/>
</dbReference>
<proteinExistence type="predicted"/>
<dbReference type="PROSITE" id="PS00092">
    <property type="entry name" value="N6_MTASE"/>
    <property type="match status" value="1"/>
</dbReference>
<feature type="domain" description="Methyltransferase small" evidence="1">
    <location>
        <begin position="146"/>
        <end position="233"/>
    </location>
</feature>
<dbReference type="GO" id="GO:0005739">
    <property type="term" value="C:mitochondrion"/>
    <property type="evidence" value="ECO:0007669"/>
    <property type="project" value="TreeGrafter"/>
</dbReference>
<dbReference type="GO" id="GO:0008757">
    <property type="term" value="F:S-adenosylmethionine-dependent methyltransferase activity"/>
    <property type="evidence" value="ECO:0007669"/>
    <property type="project" value="UniProtKB-ARBA"/>
</dbReference>
<comment type="caution">
    <text evidence="2">The sequence shown here is derived from an EMBL/GenBank/DDBJ whole genome shotgun (WGS) entry which is preliminary data.</text>
</comment>
<protein>
    <recommendedName>
        <fullName evidence="1">Methyltransferase small domain-containing protein</fullName>
    </recommendedName>
</protein>
<dbReference type="Gene3D" id="3.40.50.150">
    <property type="entry name" value="Vaccinia Virus protein VP39"/>
    <property type="match status" value="1"/>
</dbReference>
<dbReference type="InterPro" id="IPR002052">
    <property type="entry name" value="DNA_methylase_N6_adenine_CS"/>
</dbReference>
<dbReference type="PANTHER" id="PTHR18895:SF74">
    <property type="entry name" value="MTRF1L RELEASE FACTOR GLUTAMINE METHYLTRANSFERASE"/>
    <property type="match status" value="1"/>
</dbReference>
<dbReference type="InterPro" id="IPR007848">
    <property type="entry name" value="Small_mtfrase_dom"/>
</dbReference>